<keyword evidence="4" id="KW-1185">Reference proteome</keyword>
<feature type="compositionally biased region" description="Basic and acidic residues" evidence="1">
    <location>
        <begin position="514"/>
        <end position="526"/>
    </location>
</feature>
<feature type="region of interest" description="Disordered" evidence="1">
    <location>
        <begin position="512"/>
        <end position="531"/>
    </location>
</feature>
<dbReference type="Proteomes" id="UP001497480">
    <property type="component" value="Unassembled WGS sequence"/>
</dbReference>
<dbReference type="InterPro" id="IPR014002">
    <property type="entry name" value="Agenet_dom_plant"/>
</dbReference>
<name>A0AAV1XIJ8_LUPLU</name>
<dbReference type="Gene3D" id="2.30.30.490">
    <property type="match status" value="1"/>
</dbReference>
<dbReference type="EMBL" id="CAXHTB010000015">
    <property type="protein sequence ID" value="CAL0320817.1"/>
    <property type="molecule type" value="Genomic_DNA"/>
</dbReference>
<dbReference type="CDD" id="cd20405">
    <property type="entry name" value="Tudor_Agenet_AtDUF_rpt1_3"/>
    <property type="match status" value="1"/>
</dbReference>
<feature type="domain" description="BAH" evidence="2">
    <location>
        <begin position="138"/>
        <end position="256"/>
    </location>
</feature>
<dbReference type="PROSITE" id="PS51038">
    <property type="entry name" value="BAH"/>
    <property type="match status" value="1"/>
</dbReference>
<protein>
    <recommendedName>
        <fullName evidence="2">BAH domain-containing protein</fullName>
    </recommendedName>
</protein>
<reference evidence="3 4" key="1">
    <citation type="submission" date="2024-03" db="EMBL/GenBank/DDBJ databases">
        <authorList>
            <person name="Martinez-Hernandez J."/>
        </authorList>
    </citation>
    <scope>NUCLEOTIDE SEQUENCE [LARGE SCALE GENOMIC DNA]</scope>
</reference>
<organism evidence="3 4">
    <name type="scientific">Lupinus luteus</name>
    <name type="common">European yellow lupine</name>
    <dbReference type="NCBI Taxonomy" id="3873"/>
    <lineage>
        <taxon>Eukaryota</taxon>
        <taxon>Viridiplantae</taxon>
        <taxon>Streptophyta</taxon>
        <taxon>Embryophyta</taxon>
        <taxon>Tracheophyta</taxon>
        <taxon>Spermatophyta</taxon>
        <taxon>Magnoliopsida</taxon>
        <taxon>eudicotyledons</taxon>
        <taxon>Gunneridae</taxon>
        <taxon>Pentapetalae</taxon>
        <taxon>rosids</taxon>
        <taxon>fabids</taxon>
        <taxon>Fabales</taxon>
        <taxon>Fabaceae</taxon>
        <taxon>Papilionoideae</taxon>
        <taxon>50 kb inversion clade</taxon>
        <taxon>genistoids sensu lato</taxon>
        <taxon>core genistoids</taxon>
        <taxon>Genisteae</taxon>
        <taxon>Lupinus</taxon>
    </lineage>
</organism>
<dbReference type="Pfam" id="PF01426">
    <property type="entry name" value="BAH"/>
    <property type="match status" value="1"/>
</dbReference>
<comment type="caution">
    <text evidence="3">The sequence shown here is derived from an EMBL/GenBank/DDBJ whole genome shotgun (WGS) entry which is preliminary data.</text>
</comment>
<feature type="compositionally biased region" description="Low complexity" evidence="1">
    <location>
        <begin position="590"/>
        <end position="600"/>
    </location>
</feature>
<evidence type="ECO:0000313" key="4">
    <source>
        <dbReference type="Proteomes" id="UP001497480"/>
    </source>
</evidence>
<gene>
    <name evidence="3" type="ORF">LLUT_LOCUS21877</name>
</gene>
<dbReference type="GO" id="GO:0003682">
    <property type="term" value="F:chromatin binding"/>
    <property type="evidence" value="ECO:0007669"/>
    <property type="project" value="InterPro"/>
</dbReference>
<dbReference type="InterPro" id="IPR008395">
    <property type="entry name" value="Agenet-like_dom"/>
</dbReference>
<feature type="region of interest" description="Disordered" evidence="1">
    <location>
        <begin position="572"/>
        <end position="612"/>
    </location>
</feature>
<dbReference type="SMART" id="SM00743">
    <property type="entry name" value="Agenet"/>
    <property type="match status" value="2"/>
</dbReference>
<dbReference type="AlphaFoldDB" id="A0AAV1XIJ8"/>
<feature type="compositionally biased region" description="Polar residues" evidence="1">
    <location>
        <begin position="601"/>
        <end position="610"/>
    </location>
</feature>
<evidence type="ECO:0000256" key="1">
    <source>
        <dbReference type="SAM" id="MobiDB-lite"/>
    </source>
</evidence>
<proteinExistence type="predicted"/>
<dbReference type="SMART" id="SM00439">
    <property type="entry name" value="BAH"/>
    <property type="match status" value="1"/>
</dbReference>
<dbReference type="InterPro" id="IPR043151">
    <property type="entry name" value="BAH_sf"/>
</dbReference>
<evidence type="ECO:0000313" key="3">
    <source>
        <dbReference type="EMBL" id="CAL0320817.1"/>
    </source>
</evidence>
<dbReference type="PANTHER" id="PTHR31917:SF58">
    <property type="entry name" value="AGENET AND BROMO-ADJACENT HOMOLOGY (BAH) DOMAIN-CONTAINING PROTEIN"/>
    <property type="match status" value="1"/>
</dbReference>
<accession>A0AAV1XIJ8</accession>
<dbReference type="PANTHER" id="PTHR31917">
    <property type="entry name" value="AGENET DOMAIN-CONTAINING PROTEIN-RELATED"/>
    <property type="match status" value="1"/>
</dbReference>
<sequence>MASLTASFQYMMWEEVLVSSEKRRRVVHYFLKKKDGSSDLAVVAKEKNFRHFSYHCALSSIASSFTLFNPKSRRDLVLWLDSLVSDWSAEDVSHAAEAAALKDDQLLKLGHGTKEFLWLGSPWTCRKRRKHYQSFRRNGFKISVYDFVCVLAEDKNLIAYLEDMYEDSGGNKIAVVRWFYKILDVGIVLPGSFCDREVFFSRYLQDLRIECIDGLATVLNPQHYETFQNDARQTRLEPFICGNQFDNDELKPFDITQLRGYWKQEIIRYMHTFSDLKSNGSSGQSDDSQESLQHNASVRYKKRLRSIKIDCQDVIDIAADELQNLCHTRIDTKTGMVNSSSVTVASNNFVVGSQVEVLSHDSGIRGCWFRASVIKKHKNKVKVLYQDIQDAVDETKKLEEWILASKISVHDELCLRMYGRTRIRPASPSPKFEILLGFVVGSIVDAWWHDGWWEGIVIHKDLEANYHVYFPGEKLVSVFGLDNLRCSQEWTGNEWVDVRGRPDLVTSILSSLKTKQDPSKSHDRKSTISSMVDVIQSNKGDNCLDTERDKPRKHEVVPDLLNDGLLSQLRWKSSRKRKRGNGSYCGKLQNNNNEMNESPNTAESPNTPESHASDRFIIPASFQVEHDMVMPSLTNMVVCR</sequence>
<dbReference type="InterPro" id="IPR001025">
    <property type="entry name" value="BAH_dom"/>
</dbReference>
<dbReference type="Pfam" id="PF05641">
    <property type="entry name" value="Agenet"/>
    <property type="match status" value="1"/>
</dbReference>
<evidence type="ECO:0000259" key="2">
    <source>
        <dbReference type="PROSITE" id="PS51038"/>
    </source>
</evidence>